<dbReference type="KEGG" id="tni:TVNIR_0312"/>
<organism evidence="2 3">
    <name type="scientific">Thioalkalivibrio nitratireducens (strain DSM 14787 / UNIQEM 213 / ALEN2)</name>
    <dbReference type="NCBI Taxonomy" id="1255043"/>
    <lineage>
        <taxon>Bacteria</taxon>
        <taxon>Pseudomonadati</taxon>
        <taxon>Pseudomonadota</taxon>
        <taxon>Gammaproteobacteria</taxon>
        <taxon>Chromatiales</taxon>
        <taxon>Ectothiorhodospiraceae</taxon>
        <taxon>Thioalkalivibrio</taxon>
    </lineage>
</organism>
<evidence type="ECO:0000313" key="3">
    <source>
        <dbReference type="Proteomes" id="UP000010809"/>
    </source>
</evidence>
<dbReference type="PATRIC" id="fig|1255043.3.peg.312"/>
<proteinExistence type="predicted"/>
<dbReference type="STRING" id="1255043.TVNIR_0312"/>
<dbReference type="HOGENOM" id="CLU_3067244_0_0_6"/>
<evidence type="ECO:0000313" key="2">
    <source>
        <dbReference type="EMBL" id="AGA32024.1"/>
    </source>
</evidence>
<reference evidence="2" key="1">
    <citation type="submission" date="2015-12" db="EMBL/GenBank/DDBJ databases">
        <authorList>
            <person name="Tikhonova T.V."/>
            <person name="Pavlov A.R."/>
            <person name="Beletsky A.V."/>
            <person name="Mardanov A.V."/>
            <person name="Sorokin D.Y."/>
            <person name="Ravin N.V."/>
            <person name="Popov V.O."/>
        </authorList>
    </citation>
    <scope>NUCLEOTIDE SEQUENCE</scope>
    <source>
        <strain evidence="2">DSM 14787</strain>
    </source>
</reference>
<dbReference type="EMBL" id="CP003989">
    <property type="protein sequence ID" value="AGA32024.1"/>
    <property type="molecule type" value="Genomic_DNA"/>
</dbReference>
<keyword evidence="3" id="KW-1185">Reference proteome</keyword>
<name>L0DR17_THIND</name>
<sequence length="53" mass="5526">MCPFAWSVSGRRGPDCRLEQELLPPGPAAGGTVPQSGHGAQPAGSCPRARRVR</sequence>
<dbReference type="AlphaFoldDB" id="L0DR17"/>
<gene>
    <name evidence="2" type="ordered locus">TVNIR_0312</name>
</gene>
<accession>L0DR17</accession>
<feature type="region of interest" description="Disordered" evidence="1">
    <location>
        <begin position="17"/>
        <end position="53"/>
    </location>
</feature>
<protein>
    <submittedName>
        <fullName evidence="2">Uncharacterized protein</fullName>
    </submittedName>
</protein>
<evidence type="ECO:0000256" key="1">
    <source>
        <dbReference type="SAM" id="MobiDB-lite"/>
    </source>
</evidence>
<dbReference type="Proteomes" id="UP000010809">
    <property type="component" value="Chromosome"/>
</dbReference>